<dbReference type="EMBL" id="ML004450">
    <property type="protein sequence ID" value="RKP30919.1"/>
    <property type="molecule type" value="Genomic_DNA"/>
</dbReference>
<evidence type="ECO:0000256" key="3">
    <source>
        <dbReference type="ARBA" id="ARBA00023002"/>
    </source>
</evidence>
<evidence type="ECO:0000313" key="4">
    <source>
        <dbReference type="EMBL" id="RKP30919.1"/>
    </source>
</evidence>
<dbReference type="OrthoDB" id="1888931at2759"/>
<sequence>MEADSFLSLIKPSAESVPQTPPKVEGTILDRFQMWGKITVITGAVGAIGDAVAEGFTKAGSDVAIMDFKLNPAFGTHLQTTYGVLVKSYLVDVTDFEQVQNVIKSIEEDFGTIDTFIANAGNTVELWKRLFDVNVHGVFNCAKKKGRDPLIITASMSGHIINIPNYQTCYNASKAAVIHMAKSLAVEFAGFVRVNSVSPGYTDTPLPWFVPTEQRAKWWGLTPMGSEALRQDDLATFTTGTDIRVDGGYCSV</sequence>
<dbReference type="GO" id="GO:0016616">
    <property type="term" value="F:oxidoreductase activity, acting on the CH-OH group of donors, NAD or NADP as acceptor"/>
    <property type="evidence" value="ECO:0007669"/>
    <property type="project" value="UniProtKB-ARBA"/>
</dbReference>
<accession>A0A4V1J359</accession>
<dbReference type="Pfam" id="PF13561">
    <property type="entry name" value="adh_short_C2"/>
    <property type="match status" value="1"/>
</dbReference>
<proteinExistence type="inferred from homology"/>
<comment type="similarity">
    <text evidence="1">Belongs to the short-chain dehydrogenases/reductases (SDR) family.</text>
</comment>
<evidence type="ECO:0000313" key="5">
    <source>
        <dbReference type="Proteomes" id="UP000268321"/>
    </source>
</evidence>
<dbReference type="Gene3D" id="3.40.50.720">
    <property type="entry name" value="NAD(P)-binding Rossmann-like Domain"/>
    <property type="match status" value="1"/>
</dbReference>
<evidence type="ECO:0000256" key="1">
    <source>
        <dbReference type="ARBA" id="ARBA00006484"/>
    </source>
</evidence>
<dbReference type="SUPFAM" id="SSF51735">
    <property type="entry name" value="NAD(P)-binding Rossmann-fold domains"/>
    <property type="match status" value="1"/>
</dbReference>
<dbReference type="PROSITE" id="PS00061">
    <property type="entry name" value="ADH_SHORT"/>
    <property type="match status" value="1"/>
</dbReference>
<dbReference type="PRINTS" id="PR00081">
    <property type="entry name" value="GDHRDH"/>
</dbReference>
<organism evidence="4 5">
    <name type="scientific">Metschnikowia bicuspidata</name>
    <dbReference type="NCBI Taxonomy" id="27322"/>
    <lineage>
        <taxon>Eukaryota</taxon>
        <taxon>Fungi</taxon>
        <taxon>Dikarya</taxon>
        <taxon>Ascomycota</taxon>
        <taxon>Saccharomycotina</taxon>
        <taxon>Pichiomycetes</taxon>
        <taxon>Metschnikowiaceae</taxon>
        <taxon>Metschnikowia</taxon>
    </lineage>
</organism>
<dbReference type="PANTHER" id="PTHR43008">
    <property type="entry name" value="BENZIL REDUCTASE"/>
    <property type="match status" value="1"/>
</dbReference>
<reference evidence="5" key="1">
    <citation type="journal article" date="2018" name="Nat. Microbiol.">
        <title>Leveraging single-cell genomics to expand the fungal tree of life.</title>
        <authorList>
            <person name="Ahrendt S.R."/>
            <person name="Quandt C.A."/>
            <person name="Ciobanu D."/>
            <person name="Clum A."/>
            <person name="Salamov A."/>
            <person name="Andreopoulos B."/>
            <person name="Cheng J.F."/>
            <person name="Woyke T."/>
            <person name="Pelin A."/>
            <person name="Henrissat B."/>
            <person name="Reynolds N.K."/>
            <person name="Benny G.L."/>
            <person name="Smith M.E."/>
            <person name="James T.Y."/>
            <person name="Grigoriev I.V."/>
        </authorList>
    </citation>
    <scope>NUCLEOTIDE SEQUENCE [LARGE SCALE GENOMIC DNA]</scope>
    <source>
        <strain evidence="5">Baker2002</strain>
    </source>
</reference>
<dbReference type="InterPro" id="IPR020904">
    <property type="entry name" value="Sc_DH/Rdtase_CS"/>
</dbReference>
<dbReference type="PANTHER" id="PTHR43008:SF13">
    <property type="entry name" value="L-XYLULOSE REDUCTASE-RELATED"/>
    <property type="match status" value="1"/>
</dbReference>
<dbReference type="GO" id="GO:0050664">
    <property type="term" value="F:oxidoreductase activity, acting on NAD(P)H, oxygen as acceptor"/>
    <property type="evidence" value="ECO:0007669"/>
    <property type="project" value="TreeGrafter"/>
</dbReference>
<keyword evidence="2" id="KW-0521">NADP</keyword>
<protein>
    <submittedName>
        <fullName evidence="4">NAD(P)-binding protein</fullName>
    </submittedName>
</protein>
<evidence type="ECO:0000256" key="2">
    <source>
        <dbReference type="ARBA" id="ARBA00022857"/>
    </source>
</evidence>
<name>A0A4V1J359_9ASCO</name>
<dbReference type="Proteomes" id="UP000268321">
    <property type="component" value="Unassembled WGS sequence"/>
</dbReference>
<dbReference type="PRINTS" id="PR00080">
    <property type="entry name" value="SDRFAMILY"/>
</dbReference>
<gene>
    <name evidence="4" type="ORF">METBISCDRAFT_30601</name>
</gene>
<dbReference type="InterPro" id="IPR002347">
    <property type="entry name" value="SDR_fam"/>
</dbReference>
<dbReference type="InterPro" id="IPR036291">
    <property type="entry name" value="NAD(P)-bd_dom_sf"/>
</dbReference>
<keyword evidence="3" id="KW-0560">Oxidoreductase</keyword>
<keyword evidence="5" id="KW-1185">Reference proteome</keyword>
<dbReference type="AlphaFoldDB" id="A0A4V1J359"/>